<keyword evidence="3" id="KW-1185">Reference proteome</keyword>
<protein>
    <recommendedName>
        <fullName evidence="4">Secreted protein</fullName>
    </recommendedName>
</protein>
<feature type="chain" id="PRO_5024820242" description="Secreted protein" evidence="1">
    <location>
        <begin position="39"/>
        <end position="97"/>
    </location>
</feature>
<evidence type="ECO:0000313" key="2">
    <source>
        <dbReference type="EMBL" id="QFQ98266.1"/>
    </source>
</evidence>
<evidence type="ECO:0000313" key="3">
    <source>
        <dbReference type="Proteomes" id="UP000327294"/>
    </source>
</evidence>
<organism evidence="2 3">
    <name type="scientific">Streptomyces phaeolivaceus</name>
    <dbReference type="NCBI Taxonomy" id="2653200"/>
    <lineage>
        <taxon>Bacteria</taxon>
        <taxon>Bacillati</taxon>
        <taxon>Actinomycetota</taxon>
        <taxon>Actinomycetes</taxon>
        <taxon>Kitasatosporales</taxon>
        <taxon>Streptomycetaceae</taxon>
        <taxon>Streptomyces</taxon>
    </lineage>
</organism>
<dbReference type="Proteomes" id="UP000327294">
    <property type="component" value="Chromosome"/>
</dbReference>
<evidence type="ECO:0008006" key="4">
    <source>
        <dbReference type="Google" id="ProtNLM"/>
    </source>
</evidence>
<accession>A0A5P8K5I0</accession>
<dbReference type="AlphaFoldDB" id="A0A5P8K5I0"/>
<name>A0A5P8K5I0_9ACTN</name>
<reference evidence="2 3" key="1">
    <citation type="submission" date="2019-10" db="EMBL/GenBank/DDBJ databases">
        <title>Streptomyces sp. strain GY16 isolated from leaves of Broussonetia papyrifera.</title>
        <authorList>
            <person name="Mo P."/>
        </authorList>
    </citation>
    <scope>NUCLEOTIDE SEQUENCE [LARGE SCALE GENOMIC DNA]</scope>
    <source>
        <strain evidence="2 3">GY16</strain>
    </source>
</reference>
<evidence type="ECO:0000256" key="1">
    <source>
        <dbReference type="SAM" id="SignalP"/>
    </source>
</evidence>
<feature type="signal peptide" evidence="1">
    <location>
        <begin position="1"/>
        <end position="38"/>
    </location>
</feature>
<proteinExistence type="predicted"/>
<dbReference type="KEGG" id="sphv:F9278_21040"/>
<sequence>MSSETTKRHGSKMRRGGAVAVLIATVAALVSVSTPAQARDQYIMYGPTRPTNGTNFNPDIQALMKECTSRDYQVTNSGVVPYDGGSRAYIWCASKRG</sequence>
<gene>
    <name evidence="2" type="ORF">F9278_21040</name>
</gene>
<keyword evidence="1" id="KW-0732">Signal</keyword>
<dbReference type="EMBL" id="CP045096">
    <property type="protein sequence ID" value="QFQ98266.1"/>
    <property type="molecule type" value="Genomic_DNA"/>
</dbReference>